<keyword evidence="5 8" id="KW-0460">Magnesium</keyword>
<evidence type="ECO:0000256" key="4">
    <source>
        <dbReference type="ARBA" id="ARBA00022832"/>
    </source>
</evidence>
<accession>A0A0U9HUP9</accession>
<dbReference type="GO" id="GO:0008897">
    <property type="term" value="F:holo-[acyl-carrier-protein] synthase activity"/>
    <property type="evidence" value="ECO:0007669"/>
    <property type="project" value="UniProtKB-UniRule"/>
</dbReference>
<evidence type="ECO:0000256" key="8">
    <source>
        <dbReference type="HAMAP-Rule" id="MF_00101"/>
    </source>
</evidence>
<keyword evidence="11" id="KW-1185">Reference proteome</keyword>
<comment type="caution">
    <text evidence="10">The sequence shown here is derived from an EMBL/GenBank/DDBJ whole genome shotgun (WGS) entry which is preliminary data.</text>
</comment>
<keyword evidence="1 8" id="KW-0444">Lipid biosynthesis</keyword>
<dbReference type="RefSeq" id="WP_059177054.1">
    <property type="nucleotide sequence ID" value="NZ_BCNO01000003.1"/>
</dbReference>
<dbReference type="Pfam" id="PF01648">
    <property type="entry name" value="ACPS"/>
    <property type="match status" value="1"/>
</dbReference>
<keyword evidence="2 8" id="KW-0808">Transferase</keyword>
<dbReference type="EC" id="2.7.8.7" evidence="8"/>
<dbReference type="NCBIfam" id="TIGR00516">
    <property type="entry name" value="acpS"/>
    <property type="match status" value="1"/>
</dbReference>
<feature type="domain" description="4'-phosphopantetheinyl transferase" evidence="9">
    <location>
        <begin position="4"/>
        <end position="109"/>
    </location>
</feature>
<evidence type="ECO:0000256" key="5">
    <source>
        <dbReference type="ARBA" id="ARBA00022842"/>
    </source>
</evidence>
<dbReference type="NCBIfam" id="TIGR00556">
    <property type="entry name" value="pantethn_trn"/>
    <property type="match status" value="1"/>
</dbReference>
<dbReference type="STRING" id="86166.TAGGR_399"/>
<comment type="subcellular location">
    <subcellularLocation>
        <location evidence="8">Cytoplasm</location>
    </subcellularLocation>
</comment>
<evidence type="ECO:0000256" key="2">
    <source>
        <dbReference type="ARBA" id="ARBA00022679"/>
    </source>
</evidence>
<dbReference type="GO" id="GO:0005737">
    <property type="term" value="C:cytoplasm"/>
    <property type="evidence" value="ECO:0007669"/>
    <property type="project" value="UniProtKB-SubCell"/>
</dbReference>
<dbReference type="SUPFAM" id="SSF56214">
    <property type="entry name" value="4'-phosphopantetheinyl transferase"/>
    <property type="match status" value="1"/>
</dbReference>
<dbReference type="InterPro" id="IPR037143">
    <property type="entry name" value="4-PPantetheinyl_Trfase_dom_sf"/>
</dbReference>
<reference evidence="11" key="1">
    <citation type="submission" date="2016-01" db="EMBL/GenBank/DDBJ databases">
        <title>Draft genome sequence of Thermodesulfovibrio aggregans strain TGE-P1.</title>
        <authorList>
            <person name="Sekiguchi Y."/>
            <person name="Ohashi A."/>
            <person name="Matsuura N."/>
            <person name="Tourlousse M.D."/>
        </authorList>
    </citation>
    <scope>NUCLEOTIDE SEQUENCE [LARGE SCALE GENOMIC DNA]</scope>
    <source>
        <strain evidence="11">TGE-P1</strain>
    </source>
</reference>
<proteinExistence type="inferred from homology"/>
<dbReference type="AlphaFoldDB" id="A0A0U9HUP9"/>
<dbReference type="Proteomes" id="UP000054976">
    <property type="component" value="Unassembled WGS sequence"/>
</dbReference>
<feature type="binding site" evidence="8">
    <location>
        <position position="8"/>
    </location>
    <ligand>
        <name>Mg(2+)</name>
        <dbReference type="ChEBI" id="CHEBI:18420"/>
    </ligand>
</feature>
<protein>
    <recommendedName>
        <fullName evidence="8">Holo-[acyl-carrier-protein] synthase</fullName>
        <shortName evidence="8">Holo-ACP synthase</shortName>
        <ecNumber evidence="8">2.7.8.7</ecNumber>
    </recommendedName>
    <alternativeName>
        <fullName evidence="8">4'-phosphopantetheinyl transferase AcpS</fullName>
    </alternativeName>
</protein>
<feature type="binding site" evidence="8">
    <location>
        <position position="57"/>
    </location>
    <ligand>
        <name>Mg(2+)</name>
        <dbReference type="ChEBI" id="CHEBI:18420"/>
    </ligand>
</feature>
<evidence type="ECO:0000313" key="10">
    <source>
        <dbReference type="EMBL" id="GAQ95626.1"/>
    </source>
</evidence>
<dbReference type="HAMAP" id="MF_00101">
    <property type="entry name" value="AcpS"/>
    <property type="match status" value="1"/>
</dbReference>
<dbReference type="InterPro" id="IPR008278">
    <property type="entry name" value="4-PPantetheinyl_Trfase_dom"/>
</dbReference>
<keyword evidence="7 8" id="KW-0275">Fatty acid biosynthesis</keyword>
<comment type="function">
    <text evidence="8">Transfers the 4'-phosphopantetheine moiety from coenzyme A to a Ser of acyl-carrier-protein.</text>
</comment>
<dbReference type="EMBL" id="BCNO01000003">
    <property type="protein sequence ID" value="GAQ95626.1"/>
    <property type="molecule type" value="Genomic_DNA"/>
</dbReference>
<comment type="catalytic activity">
    <reaction evidence="8">
        <text>apo-[ACP] + CoA = holo-[ACP] + adenosine 3',5'-bisphosphate + H(+)</text>
        <dbReference type="Rhea" id="RHEA:12068"/>
        <dbReference type="Rhea" id="RHEA-COMP:9685"/>
        <dbReference type="Rhea" id="RHEA-COMP:9690"/>
        <dbReference type="ChEBI" id="CHEBI:15378"/>
        <dbReference type="ChEBI" id="CHEBI:29999"/>
        <dbReference type="ChEBI" id="CHEBI:57287"/>
        <dbReference type="ChEBI" id="CHEBI:58343"/>
        <dbReference type="ChEBI" id="CHEBI:64479"/>
        <dbReference type="EC" id="2.7.8.7"/>
    </reaction>
</comment>
<dbReference type="InterPro" id="IPR002582">
    <property type="entry name" value="ACPS"/>
</dbReference>
<dbReference type="GO" id="GO:0000287">
    <property type="term" value="F:magnesium ion binding"/>
    <property type="evidence" value="ECO:0007669"/>
    <property type="project" value="UniProtKB-UniRule"/>
</dbReference>
<keyword evidence="3 8" id="KW-0479">Metal-binding</keyword>
<dbReference type="Gene3D" id="3.90.470.20">
    <property type="entry name" value="4'-phosphopantetheinyl transferase domain"/>
    <property type="match status" value="1"/>
</dbReference>
<comment type="similarity">
    <text evidence="8">Belongs to the P-Pant transferase superfamily. AcpS family.</text>
</comment>
<evidence type="ECO:0000313" key="11">
    <source>
        <dbReference type="Proteomes" id="UP000054976"/>
    </source>
</evidence>
<evidence type="ECO:0000256" key="7">
    <source>
        <dbReference type="ARBA" id="ARBA00023160"/>
    </source>
</evidence>
<keyword evidence="4 8" id="KW-0276">Fatty acid metabolism</keyword>
<dbReference type="GO" id="GO:0006633">
    <property type="term" value="P:fatty acid biosynthetic process"/>
    <property type="evidence" value="ECO:0007669"/>
    <property type="project" value="UniProtKB-UniRule"/>
</dbReference>
<sequence length="116" mass="13101">MIEGVGVDIVSVERIRKIYEKFGEKFLNRIFTEEEISYSFSHSNPFPHLAARFAVKEAVIKALKKPSGLSLKQIELKNNSDGSPEIKINGVNKRILVSLSHEKNYTVAMVIVENIL</sequence>
<evidence type="ECO:0000256" key="1">
    <source>
        <dbReference type="ARBA" id="ARBA00022516"/>
    </source>
</evidence>
<keyword evidence="8" id="KW-0963">Cytoplasm</keyword>
<evidence type="ECO:0000259" key="9">
    <source>
        <dbReference type="Pfam" id="PF01648"/>
    </source>
</evidence>
<evidence type="ECO:0000256" key="3">
    <source>
        <dbReference type="ARBA" id="ARBA00022723"/>
    </source>
</evidence>
<evidence type="ECO:0000256" key="6">
    <source>
        <dbReference type="ARBA" id="ARBA00023098"/>
    </source>
</evidence>
<gene>
    <name evidence="8" type="primary">acpS</name>
    <name evidence="10" type="ORF">TAGGR_399</name>
</gene>
<name>A0A0U9HUP9_9BACT</name>
<keyword evidence="6 8" id="KW-0443">Lipid metabolism</keyword>
<comment type="cofactor">
    <cofactor evidence="8">
        <name>Mg(2+)</name>
        <dbReference type="ChEBI" id="CHEBI:18420"/>
    </cofactor>
</comment>
<dbReference type="InterPro" id="IPR004568">
    <property type="entry name" value="Ppantetheine-prot_Trfase_dom"/>
</dbReference>
<organism evidence="10 11">
    <name type="scientific">Thermodesulfovibrio aggregans</name>
    <dbReference type="NCBI Taxonomy" id="86166"/>
    <lineage>
        <taxon>Bacteria</taxon>
        <taxon>Pseudomonadati</taxon>
        <taxon>Nitrospirota</taxon>
        <taxon>Thermodesulfovibrionia</taxon>
        <taxon>Thermodesulfovibrionales</taxon>
        <taxon>Thermodesulfovibrionaceae</taxon>
        <taxon>Thermodesulfovibrio</taxon>
    </lineage>
</organism>